<reference evidence="1 2" key="1">
    <citation type="journal article" date="2020" name="ISME J.">
        <title>Comparative genomics reveals insights into cyanobacterial evolution and habitat adaptation.</title>
        <authorList>
            <person name="Chen M.Y."/>
            <person name="Teng W.K."/>
            <person name="Zhao L."/>
            <person name="Hu C.X."/>
            <person name="Zhou Y.K."/>
            <person name="Han B.P."/>
            <person name="Song L.R."/>
            <person name="Shu W.S."/>
        </authorList>
    </citation>
    <scope>NUCLEOTIDE SEQUENCE [LARGE SCALE GENOMIC DNA]</scope>
    <source>
        <strain evidence="1 2">FACHB-119</strain>
    </source>
</reference>
<organism evidence="1 2">
    <name type="scientific">Anabaena azotica FACHB-119</name>
    <dbReference type="NCBI Taxonomy" id="947527"/>
    <lineage>
        <taxon>Bacteria</taxon>
        <taxon>Bacillati</taxon>
        <taxon>Cyanobacteriota</taxon>
        <taxon>Cyanophyceae</taxon>
        <taxon>Nostocales</taxon>
        <taxon>Nostocaceae</taxon>
        <taxon>Anabaena</taxon>
        <taxon>Anabaena azotica</taxon>
    </lineage>
</organism>
<gene>
    <name evidence="1" type="ORF">H6G83_21515</name>
</gene>
<accession>A0ABR8DA08</accession>
<name>A0ABR8DA08_9NOST</name>
<comment type="caution">
    <text evidence="1">The sequence shown here is derived from an EMBL/GenBank/DDBJ whole genome shotgun (WGS) entry which is preliminary data.</text>
</comment>
<proteinExistence type="predicted"/>
<evidence type="ECO:0000313" key="1">
    <source>
        <dbReference type="EMBL" id="MBD2503150.1"/>
    </source>
</evidence>
<protein>
    <submittedName>
        <fullName evidence="1">Uncharacterized protein</fullName>
    </submittedName>
</protein>
<dbReference type="RefSeq" id="WP_190476015.1">
    <property type="nucleotide sequence ID" value="NZ_JACJSG010000031.1"/>
</dbReference>
<evidence type="ECO:0000313" key="2">
    <source>
        <dbReference type="Proteomes" id="UP000661112"/>
    </source>
</evidence>
<dbReference type="Proteomes" id="UP000661112">
    <property type="component" value="Unassembled WGS sequence"/>
</dbReference>
<sequence>MDDNKFLMEKDGFIVNNIGLTIAVNHLANFTRQSPQAWISLITKQAGEQCDSLSQQEKDLFIQNYLQLSESLNNESSPDPAWDYYETWQLLHRMKQIAESGIALIADKENADRETDAKLKQAIEPLLTQLEESIDDLSADTILHVE</sequence>
<keyword evidence="2" id="KW-1185">Reference proteome</keyword>
<dbReference type="EMBL" id="JACJSG010000031">
    <property type="protein sequence ID" value="MBD2503150.1"/>
    <property type="molecule type" value="Genomic_DNA"/>
</dbReference>